<proteinExistence type="predicted"/>
<dbReference type="Proteomes" id="UP001157034">
    <property type="component" value="Unassembled WGS sequence"/>
</dbReference>
<evidence type="ECO:0000256" key="1">
    <source>
        <dbReference type="SAM" id="Phobius"/>
    </source>
</evidence>
<protein>
    <recommendedName>
        <fullName evidence="4">DUF3098 domain-containing protein</fullName>
    </recommendedName>
</protein>
<keyword evidence="1" id="KW-0812">Transmembrane</keyword>
<keyword evidence="3" id="KW-1185">Reference proteome</keyword>
<keyword evidence="1" id="KW-0472">Membrane</keyword>
<evidence type="ECO:0000313" key="3">
    <source>
        <dbReference type="Proteomes" id="UP001157034"/>
    </source>
</evidence>
<organism evidence="2 3">
    <name type="scientific">Pseudolysinimonas kribbensis</name>
    <dbReference type="NCBI Taxonomy" id="433641"/>
    <lineage>
        <taxon>Bacteria</taxon>
        <taxon>Bacillati</taxon>
        <taxon>Actinomycetota</taxon>
        <taxon>Actinomycetes</taxon>
        <taxon>Micrococcales</taxon>
        <taxon>Microbacteriaceae</taxon>
        <taxon>Pseudolysinimonas</taxon>
    </lineage>
</organism>
<keyword evidence="1" id="KW-1133">Transmembrane helix</keyword>
<gene>
    <name evidence="2" type="ORF">GCM10025881_32080</name>
</gene>
<evidence type="ECO:0008006" key="4">
    <source>
        <dbReference type="Google" id="ProtNLM"/>
    </source>
</evidence>
<comment type="caution">
    <text evidence="2">The sequence shown here is derived from an EMBL/GenBank/DDBJ whole genome shotgun (WGS) entry which is preliminary data.</text>
</comment>
<dbReference type="EMBL" id="BSVB01000001">
    <property type="protein sequence ID" value="GMA96384.1"/>
    <property type="molecule type" value="Genomic_DNA"/>
</dbReference>
<feature type="transmembrane region" description="Helical" evidence="1">
    <location>
        <begin position="35"/>
        <end position="53"/>
    </location>
</feature>
<accession>A0ABQ6KAL9</accession>
<dbReference type="RefSeq" id="WP_284254977.1">
    <property type="nucleotide sequence ID" value="NZ_BAAAQO010000004.1"/>
</dbReference>
<evidence type="ECO:0000313" key="2">
    <source>
        <dbReference type="EMBL" id="GMA96384.1"/>
    </source>
</evidence>
<name>A0ABQ6KAL9_9MICO</name>
<sequence length="57" mass="6334">MKVVVFLIALVVFLASFVLFGYAFSAPVQIAPWMFFGGILTICISLAIPFHLLRKTD</sequence>
<reference evidence="3" key="1">
    <citation type="journal article" date="2019" name="Int. J. Syst. Evol. Microbiol.">
        <title>The Global Catalogue of Microorganisms (GCM) 10K type strain sequencing project: providing services to taxonomists for standard genome sequencing and annotation.</title>
        <authorList>
            <consortium name="The Broad Institute Genomics Platform"/>
            <consortium name="The Broad Institute Genome Sequencing Center for Infectious Disease"/>
            <person name="Wu L."/>
            <person name="Ma J."/>
        </authorList>
    </citation>
    <scope>NUCLEOTIDE SEQUENCE [LARGE SCALE GENOMIC DNA]</scope>
    <source>
        <strain evidence="3">NBRC 108894</strain>
    </source>
</reference>